<dbReference type="RefSeq" id="WP_111421350.1">
    <property type="nucleotide sequence ID" value="NZ_NPEX01000216.1"/>
</dbReference>
<comment type="subcellular location">
    <subcellularLocation>
        <location evidence="1">Membrane</location>
        <topology evidence="1">Single-pass membrane protein</topology>
    </subcellularLocation>
</comment>
<evidence type="ECO:0000313" key="9">
    <source>
        <dbReference type="EMBL" id="RAI40819.1"/>
    </source>
</evidence>
<dbReference type="GO" id="GO:0016020">
    <property type="term" value="C:membrane"/>
    <property type="evidence" value="ECO:0007669"/>
    <property type="project" value="UniProtKB-SubCell"/>
</dbReference>
<evidence type="ECO:0000256" key="7">
    <source>
        <dbReference type="SAM" id="Phobius"/>
    </source>
</evidence>
<evidence type="ECO:0000313" key="10">
    <source>
        <dbReference type="Proteomes" id="UP000249130"/>
    </source>
</evidence>
<dbReference type="AlphaFoldDB" id="A0A327KPP4"/>
<keyword evidence="4" id="KW-1003">Cell membrane</keyword>
<dbReference type="Pfam" id="PF07886">
    <property type="entry name" value="BA14K"/>
    <property type="match status" value="1"/>
</dbReference>
<name>A0A327KPP4_9BRAD</name>
<feature type="chain" id="PRO_5016315954" description="Lectin-like protein BA14k" evidence="8">
    <location>
        <begin position="28"/>
        <end position="124"/>
    </location>
</feature>
<feature type="signal peptide" evidence="8">
    <location>
        <begin position="1"/>
        <end position="27"/>
    </location>
</feature>
<dbReference type="EMBL" id="NPEX01000216">
    <property type="protein sequence ID" value="RAI40819.1"/>
    <property type="molecule type" value="Genomic_DNA"/>
</dbReference>
<keyword evidence="10" id="KW-1185">Reference proteome</keyword>
<comment type="function">
    <text evidence="6">Has immunoglobulin-binding and hemagglutination properties, and can bind to mannose. Essential for virulence. May be involved in LPS biosynthesis or polysaccharide transport.</text>
</comment>
<evidence type="ECO:0000256" key="8">
    <source>
        <dbReference type="SAM" id="SignalP"/>
    </source>
</evidence>
<comment type="caution">
    <text evidence="9">The sequence shown here is derived from an EMBL/GenBank/DDBJ whole genome shotgun (WGS) entry which is preliminary data.</text>
</comment>
<accession>A0A327KPP4</accession>
<keyword evidence="7" id="KW-0812">Transmembrane</keyword>
<evidence type="ECO:0000256" key="5">
    <source>
        <dbReference type="ARBA" id="ARBA00022734"/>
    </source>
</evidence>
<evidence type="ECO:0000256" key="6">
    <source>
        <dbReference type="ARBA" id="ARBA00025321"/>
    </source>
</evidence>
<dbReference type="InterPro" id="IPR012413">
    <property type="entry name" value="BA14K"/>
</dbReference>
<feature type="transmembrane region" description="Helical" evidence="7">
    <location>
        <begin position="43"/>
        <end position="64"/>
    </location>
</feature>
<gene>
    <name evidence="9" type="ORF">CH341_23005</name>
</gene>
<evidence type="ECO:0000256" key="3">
    <source>
        <dbReference type="ARBA" id="ARBA00020552"/>
    </source>
</evidence>
<evidence type="ECO:0000256" key="1">
    <source>
        <dbReference type="ARBA" id="ARBA00004167"/>
    </source>
</evidence>
<evidence type="ECO:0000256" key="2">
    <source>
        <dbReference type="ARBA" id="ARBA00010270"/>
    </source>
</evidence>
<keyword evidence="5" id="KW-0430">Lectin</keyword>
<dbReference type="GO" id="GO:0030246">
    <property type="term" value="F:carbohydrate binding"/>
    <property type="evidence" value="ECO:0007669"/>
    <property type="project" value="UniProtKB-KW"/>
</dbReference>
<sequence>MISKMKLASGAVAVAAMLTMAVPQAEAQRWGHRGYHGGWGGGGGAAAAGIAGFATGAIIGGALASQPSYGYGYGPGYGPAPVYGGGPAYGGGGDAVAYCQQRFRSYDPASGTYMGYDGQRHSCP</sequence>
<proteinExistence type="inferred from homology"/>
<organism evidence="9 10">
    <name type="scientific">Rhodoplanes roseus</name>
    <dbReference type="NCBI Taxonomy" id="29409"/>
    <lineage>
        <taxon>Bacteria</taxon>
        <taxon>Pseudomonadati</taxon>
        <taxon>Pseudomonadota</taxon>
        <taxon>Alphaproteobacteria</taxon>
        <taxon>Hyphomicrobiales</taxon>
        <taxon>Nitrobacteraceae</taxon>
        <taxon>Rhodoplanes</taxon>
    </lineage>
</organism>
<comment type="similarity">
    <text evidence="2">Belongs to the BA14k family.</text>
</comment>
<keyword evidence="7" id="KW-0472">Membrane</keyword>
<keyword evidence="8" id="KW-0732">Signal</keyword>
<evidence type="ECO:0000256" key="4">
    <source>
        <dbReference type="ARBA" id="ARBA00022475"/>
    </source>
</evidence>
<dbReference type="Proteomes" id="UP000249130">
    <property type="component" value="Unassembled WGS sequence"/>
</dbReference>
<keyword evidence="7" id="KW-1133">Transmembrane helix</keyword>
<reference evidence="9 10" key="1">
    <citation type="submission" date="2017-07" db="EMBL/GenBank/DDBJ databases">
        <title>Draft Genome Sequences of Select Purple Nonsulfur Bacteria.</title>
        <authorList>
            <person name="Lasarre B."/>
            <person name="Mckinlay J.B."/>
        </authorList>
    </citation>
    <scope>NUCLEOTIDE SEQUENCE [LARGE SCALE GENOMIC DNA]</scope>
    <source>
        <strain evidence="9 10">DSM 5909</strain>
    </source>
</reference>
<protein>
    <recommendedName>
        <fullName evidence="3">Lectin-like protein BA14k</fullName>
    </recommendedName>
</protein>